<feature type="domain" description="Uracil-DNA glycosylase-like" evidence="13">
    <location>
        <begin position="28"/>
        <end position="173"/>
    </location>
</feature>
<keyword evidence="9" id="KW-0408">Iron</keyword>
<evidence type="ECO:0000256" key="5">
    <source>
        <dbReference type="ARBA" id="ARBA00022485"/>
    </source>
</evidence>
<evidence type="ECO:0000256" key="12">
    <source>
        <dbReference type="SAM" id="MobiDB-lite"/>
    </source>
</evidence>
<accession>A0A1G2MQC8</accession>
<dbReference type="Gene3D" id="3.40.470.10">
    <property type="entry name" value="Uracil-DNA glycosylase-like domain"/>
    <property type="match status" value="1"/>
</dbReference>
<evidence type="ECO:0000256" key="2">
    <source>
        <dbReference type="ARBA" id="ARBA00006521"/>
    </source>
</evidence>
<evidence type="ECO:0000256" key="6">
    <source>
        <dbReference type="ARBA" id="ARBA00022723"/>
    </source>
</evidence>
<proteinExistence type="inferred from homology"/>
<evidence type="ECO:0000256" key="7">
    <source>
        <dbReference type="ARBA" id="ARBA00022763"/>
    </source>
</evidence>
<dbReference type="GO" id="GO:0046872">
    <property type="term" value="F:metal ion binding"/>
    <property type="evidence" value="ECO:0007669"/>
    <property type="project" value="UniProtKB-KW"/>
</dbReference>
<evidence type="ECO:0000256" key="1">
    <source>
        <dbReference type="ARBA" id="ARBA00001400"/>
    </source>
</evidence>
<protein>
    <recommendedName>
        <fullName evidence="4">Type-4 uracil-DNA glycosylase</fullName>
        <ecNumber evidence="3">3.2.2.27</ecNumber>
    </recommendedName>
</protein>
<dbReference type="InterPro" id="IPR005273">
    <property type="entry name" value="Ura-DNA_glyco_family4"/>
</dbReference>
<name>A0A1G2MQC8_9BACT</name>
<dbReference type="GO" id="GO:0006281">
    <property type="term" value="P:DNA repair"/>
    <property type="evidence" value="ECO:0007669"/>
    <property type="project" value="UniProtKB-KW"/>
</dbReference>
<gene>
    <name evidence="14" type="ORF">A3C06_00830</name>
</gene>
<keyword evidence="6" id="KW-0479">Metal-binding</keyword>
<evidence type="ECO:0000256" key="9">
    <source>
        <dbReference type="ARBA" id="ARBA00023004"/>
    </source>
</evidence>
<dbReference type="InterPro" id="IPR051536">
    <property type="entry name" value="UDG_Type-4/5"/>
</dbReference>
<dbReference type="SMART" id="SM00987">
    <property type="entry name" value="UreE_C"/>
    <property type="match status" value="1"/>
</dbReference>
<keyword evidence="11" id="KW-0234">DNA repair</keyword>
<comment type="catalytic activity">
    <reaction evidence="1">
        <text>Hydrolyzes single-stranded DNA or mismatched double-stranded DNA and polynucleotides, releasing free uracil.</text>
        <dbReference type="EC" id="3.2.2.27"/>
    </reaction>
</comment>
<dbReference type="PANTHER" id="PTHR33693">
    <property type="entry name" value="TYPE-5 URACIL-DNA GLYCOSYLASE"/>
    <property type="match status" value="1"/>
</dbReference>
<dbReference type="AlphaFoldDB" id="A0A1G2MQC8"/>
<comment type="similarity">
    <text evidence="2">Belongs to the uracil-DNA glycosylase (UDG) superfamily. Type 4 (UDGa) family.</text>
</comment>
<dbReference type="EC" id="3.2.2.27" evidence="3"/>
<evidence type="ECO:0000256" key="4">
    <source>
        <dbReference type="ARBA" id="ARBA00019403"/>
    </source>
</evidence>
<dbReference type="STRING" id="1802312.A3C06_00830"/>
<dbReference type="InterPro" id="IPR036895">
    <property type="entry name" value="Uracil-DNA_glycosylase-like_sf"/>
</dbReference>
<dbReference type="SMART" id="SM00986">
    <property type="entry name" value="UDG"/>
    <property type="match status" value="1"/>
</dbReference>
<dbReference type="Proteomes" id="UP000177565">
    <property type="component" value="Unassembled WGS sequence"/>
</dbReference>
<evidence type="ECO:0000256" key="3">
    <source>
        <dbReference type="ARBA" id="ARBA00012030"/>
    </source>
</evidence>
<dbReference type="InterPro" id="IPR005122">
    <property type="entry name" value="Uracil-DNA_glycosylase-like"/>
</dbReference>
<keyword evidence="8" id="KW-0378">Hydrolase</keyword>
<dbReference type="SUPFAM" id="SSF52141">
    <property type="entry name" value="Uracil-DNA glycosylase-like"/>
    <property type="match status" value="1"/>
</dbReference>
<dbReference type="GO" id="GO:0004844">
    <property type="term" value="F:uracil DNA N-glycosylase activity"/>
    <property type="evidence" value="ECO:0007669"/>
    <property type="project" value="UniProtKB-EC"/>
</dbReference>
<reference evidence="14 15" key="1">
    <citation type="journal article" date="2016" name="Nat. Commun.">
        <title>Thousands of microbial genomes shed light on interconnected biogeochemical processes in an aquifer system.</title>
        <authorList>
            <person name="Anantharaman K."/>
            <person name="Brown C.T."/>
            <person name="Hug L.A."/>
            <person name="Sharon I."/>
            <person name="Castelle C.J."/>
            <person name="Probst A.J."/>
            <person name="Thomas B.C."/>
            <person name="Singh A."/>
            <person name="Wilkins M.J."/>
            <person name="Karaoz U."/>
            <person name="Brodie E.L."/>
            <person name="Williams K.H."/>
            <person name="Hubbard S.S."/>
            <person name="Banfield J.F."/>
        </authorList>
    </citation>
    <scope>NUCLEOTIDE SEQUENCE [LARGE SCALE GENOMIC DNA]</scope>
</reference>
<evidence type="ECO:0000313" key="15">
    <source>
        <dbReference type="Proteomes" id="UP000177565"/>
    </source>
</evidence>
<feature type="region of interest" description="Disordered" evidence="12">
    <location>
        <begin position="190"/>
        <end position="211"/>
    </location>
</feature>
<dbReference type="PANTHER" id="PTHR33693:SF1">
    <property type="entry name" value="TYPE-4 URACIL-DNA GLYCOSYLASE"/>
    <property type="match status" value="1"/>
</dbReference>
<dbReference type="EMBL" id="MHRQ01000027">
    <property type="protein sequence ID" value="OHA26100.1"/>
    <property type="molecule type" value="Genomic_DNA"/>
</dbReference>
<evidence type="ECO:0000256" key="11">
    <source>
        <dbReference type="ARBA" id="ARBA00023204"/>
    </source>
</evidence>
<evidence type="ECO:0000313" key="14">
    <source>
        <dbReference type="EMBL" id="OHA26100.1"/>
    </source>
</evidence>
<sequence length="211" mass="23971">MEKEKALQALSRELMEAKLPLLESNLVFGEGNINCQVLFIGEAPGQTENQLKRPFVGRAGKLLDELIKSVGWKREDVYITNIVKRRPPENRDPLPEEIEAYKPYLSRQIEIINPKIIATLGRFSMNYFLPFAKITRDQGKTFEVNGRVIFPLFHPAAGLRNPNMLKELKESFKKLPDVVIEATNLKANAKKEAADAAEPIQRANRPQDSLF</sequence>
<evidence type="ECO:0000259" key="13">
    <source>
        <dbReference type="SMART" id="SM00986"/>
    </source>
</evidence>
<dbReference type="NCBIfam" id="TIGR00758">
    <property type="entry name" value="UDG_fam4"/>
    <property type="match status" value="1"/>
</dbReference>
<keyword evidence="7" id="KW-0227">DNA damage</keyword>
<comment type="caution">
    <text evidence="14">The sequence shown here is derived from an EMBL/GenBank/DDBJ whole genome shotgun (WGS) entry which is preliminary data.</text>
</comment>
<organism evidence="14 15">
    <name type="scientific">Candidatus Taylorbacteria bacterium RIFCSPHIGHO2_02_FULL_46_13</name>
    <dbReference type="NCBI Taxonomy" id="1802312"/>
    <lineage>
        <taxon>Bacteria</taxon>
        <taxon>Candidatus Tayloriibacteriota</taxon>
    </lineage>
</organism>
<evidence type="ECO:0000256" key="8">
    <source>
        <dbReference type="ARBA" id="ARBA00022801"/>
    </source>
</evidence>
<keyword evidence="5" id="KW-0004">4Fe-4S</keyword>
<dbReference type="CDD" id="cd10030">
    <property type="entry name" value="UDG-F4_TTUDGA_SPO1dp_like"/>
    <property type="match status" value="1"/>
</dbReference>
<dbReference type="GO" id="GO:0051539">
    <property type="term" value="F:4 iron, 4 sulfur cluster binding"/>
    <property type="evidence" value="ECO:0007669"/>
    <property type="project" value="UniProtKB-KW"/>
</dbReference>
<keyword evidence="10" id="KW-0411">Iron-sulfur</keyword>
<dbReference type="Pfam" id="PF03167">
    <property type="entry name" value="UDG"/>
    <property type="match status" value="1"/>
</dbReference>
<evidence type="ECO:0000256" key="10">
    <source>
        <dbReference type="ARBA" id="ARBA00023014"/>
    </source>
</evidence>